<dbReference type="Pfam" id="PF04018">
    <property type="entry name" value="VCA0040-like"/>
    <property type="match status" value="1"/>
</dbReference>
<feature type="transmembrane region" description="Helical" evidence="1">
    <location>
        <begin position="12"/>
        <end position="33"/>
    </location>
</feature>
<keyword evidence="1" id="KW-0812">Transmembrane</keyword>
<dbReference type="EMBL" id="CP162599">
    <property type="protein sequence ID" value="XDK33597.1"/>
    <property type="molecule type" value="Genomic_DNA"/>
</dbReference>
<dbReference type="PANTHER" id="PTHR37308:SF1">
    <property type="entry name" value="POLYPRENYL-PHOSPHATE TRANSPORTER"/>
    <property type="match status" value="1"/>
</dbReference>
<feature type="transmembrane region" description="Helical" evidence="1">
    <location>
        <begin position="218"/>
        <end position="237"/>
    </location>
</feature>
<feature type="transmembrane region" description="Helical" evidence="1">
    <location>
        <begin position="113"/>
        <end position="131"/>
    </location>
</feature>
<sequence length="270" mass="29446">MEWKNTYRGLIMGAVEVIPGISGGTIALLLGIYERLIAAINGFFSKDWKKQLGFLIPLGIGMVVSIFLLARLIEWLFNHYPAPTQFFFMGLILGVLPFLLHKVDAKNTFKMKHIIFMVVGIIVVTILGFISTGEGEIISNITTSTYILLFFSGMIASSALIIPGISGSFMLLILGVFPTVIAAISNFQLNIIAVTGLGIALGFIVMSRIVGYFLKNHYTLTFAATIGLVVGSVFVVFPGWPASAALVIISIFTFLTGLFTAYLLGRLEYR</sequence>
<feature type="transmembrane region" description="Helical" evidence="1">
    <location>
        <begin position="191"/>
        <end position="211"/>
    </location>
</feature>
<gene>
    <name evidence="2" type="ORF">AB4Y30_04360</name>
</gene>
<name>A0AB39HQ81_9BACI</name>
<feature type="transmembrane region" description="Helical" evidence="1">
    <location>
        <begin position="54"/>
        <end position="73"/>
    </location>
</feature>
<evidence type="ECO:0000256" key="1">
    <source>
        <dbReference type="SAM" id="Phobius"/>
    </source>
</evidence>
<feature type="transmembrane region" description="Helical" evidence="1">
    <location>
        <begin position="137"/>
        <end position="162"/>
    </location>
</feature>
<keyword evidence="1" id="KW-1133">Transmembrane helix</keyword>
<dbReference type="AlphaFoldDB" id="A0AB39HQ81"/>
<feature type="transmembrane region" description="Helical" evidence="1">
    <location>
        <begin position="85"/>
        <end position="101"/>
    </location>
</feature>
<organism evidence="2">
    <name type="scientific">Ornithinibacillus sp. 4-3</name>
    <dbReference type="NCBI Taxonomy" id="3231488"/>
    <lineage>
        <taxon>Bacteria</taxon>
        <taxon>Bacillati</taxon>
        <taxon>Bacillota</taxon>
        <taxon>Bacilli</taxon>
        <taxon>Bacillales</taxon>
        <taxon>Bacillaceae</taxon>
        <taxon>Ornithinibacillus</taxon>
    </lineage>
</organism>
<protein>
    <submittedName>
        <fullName evidence="2">DUF368 domain-containing protein</fullName>
    </submittedName>
</protein>
<proteinExistence type="predicted"/>
<dbReference type="InterPro" id="IPR007163">
    <property type="entry name" value="VCA0040-like"/>
</dbReference>
<accession>A0AB39HQ81</accession>
<reference evidence="2" key="1">
    <citation type="submission" date="2024-07" db="EMBL/GenBank/DDBJ databases">
        <title>Halotolerant mesophilic bacterium Ornithinibacillus sp. 4-3, sp. nov., isolated from soil.</title>
        <authorList>
            <person name="Sidarenka A.V."/>
            <person name="Guliayeva D.E."/>
            <person name="Leanovich S.I."/>
            <person name="Hileuskaya K.S."/>
            <person name="Akhremchuk A.E."/>
            <person name="Sikolenko M.A."/>
            <person name="Valentovich L.N."/>
        </authorList>
    </citation>
    <scope>NUCLEOTIDE SEQUENCE</scope>
    <source>
        <strain evidence="2">4-3</strain>
    </source>
</reference>
<feature type="transmembrane region" description="Helical" evidence="1">
    <location>
        <begin position="169"/>
        <end position="185"/>
    </location>
</feature>
<feature type="transmembrane region" description="Helical" evidence="1">
    <location>
        <begin position="243"/>
        <end position="264"/>
    </location>
</feature>
<dbReference type="RefSeq" id="WP_368654275.1">
    <property type="nucleotide sequence ID" value="NZ_CP162599.1"/>
</dbReference>
<dbReference type="PANTHER" id="PTHR37308">
    <property type="entry name" value="INTEGRAL MEMBRANE PROTEIN"/>
    <property type="match status" value="1"/>
</dbReference>
<evidence type="ECO:0000313" key="2">
    <source>
        <dbReference type="EMBL" id="XDK33597.1"/>
    </source>
</evidence>
<keyword evidence="1" id="KW-0472">Membrane</keyword>